<dbReference type="OMA" id="AVEPCHS"/>
<dbReference type="InterPro" id="IPR050996">
    <property type="entry name" value="Docking_Protein_DOK"/>
</dbReference>
<dbReference type="AlphaFoldDB" id="A0A8W8KF50"/>
<dbReference type="Proteomes" id="UP000005408">
    <property type="component" value="Unassembled WGS sequence"/>
</dbReference>
<reference evidence="4" key="1">
    <citation type="submission" date="2022-08" db="UniProtKB">
        <authorList>
            <consortium name="EnsemblMetazoa"/>
        </authorList>
    </citation>
    <scope>IDENTIFICATION</scope>
    <source>
        <strain evidence="4">05x7-T-G4-1.051#20</strain>
    </source>
</reference>
<feature type="compositionally biased region" description="Basic and acidic residues" evidence="1">
    <location>
        <begin position="393"/>
        <end position="412"/>
    </location>
</feature>
<dbReference type="PANTHER" id="PTHR21258:SF62">
    <property type="entry name" value="INSULIN RECEPTOR SUBSTRATE 1"/>
    <property type="match status" value="1"/>
</dbReference>
<dbReference type="GO" id="GO:0007169">
    <property type="term" value="P:cell surface receptor protein tyrosine kinase signaling pathway"/>
    <property type="evidence" value="ECO:0007669"/>
    <property type="project" value="TreeGrafter"/>
</dbReference>
<feature type="compositionally biased region" description="Low complexity" evidence="1">
    <location>
        <begin position="584"/>
        <end position="593"/>
    </location>
</feature>
<dbReference type="EnsemblMetazoa" id="G23228.2">
    <property type="protein sequence ID" value="G23228.2:cds"/>
    <property type="gene ID" value="G23228"/>
</dbReference>
<feature type="region of interest" description="Disordered" evidence="1">
    <location>
        <begin position="256"/>
        <end position="278"/>
    </location>
</feature>
<dbReference type="PROSITE" id="PS50003">
    <property type="entry name" value="PH_DOMAIN"/>
    <property type="match status" value="1"/>
</dbReference>
<evidence type="ECO:0000259" key="2">
    <source>
        <dbReference type="PROSITE" id="PS50003"/>
    </source>
</evidence>
<dbReference type="Pfam" id="PF02174">
    <property type="entry name" value="IRS"/>
    <property type="match status" value="1"/>
</dbReference>
<evidence type="ECO:0008006" key="6">
    <source>
        <dbReference type="Google" id="ProtNLM"/>
    </source>
</evidence>
<evidence type="ECO:0000313" key="4">
    <source>
        <dbReference type="EnsemblMetazoa" id="G23228.1:cds"/>
    </source>
</evidence>
<dbReference type="SUPFAM" id="SSF50729">
    <property type="entry name" value="PH domain-like"/>
    <property type="match status" value="2"/>
</dbReference>
<feature type="compositionally biased region" description="Polar residues" evidence="1">
    <location>
        <begin position="718"/>
        <end position="729"/>
    </location>
</feature>
<name>A0A8W8KF50_MAGGI</name>
<dbReference type="SMART" id="SM00310">
    <property type="entry name" value="PTBI"/>
    <property type="match status" value="1"/>
</dbReference>
<feature type="region of interest" description="Disordered" evidence="1">
    <location>
        <begin position="393"/>
        <end position="423"/>
    </location>
</feature>
<sequence length="904" mass="101230">MEGVQKCGYLEVKEPSCIKGRKLKTWRRRWAVLQEMSNLASGTLAAKLEFFLNETSSKINPPPTDKQTYLLENVTAVEPCHSKTHKLAFQIVQTTPTLVLCTESQEETDLWVSAFKQIFLPNQNTEKDGFKVTVVTNDKAKRCNISGEYRMVITPEVIAIKGTSGQLGMEWRLDCLKRFYMDKNRKNILFIESGAKASCGEANFEFQTALVQSILQAIKTNINKAIELRRRSSSVSQDTRDRTMSMEKGFHNLLTNSEQRSRTSSMNSNVSATQSTTSSPTLSIKRVLEKTAILEENENSERLRCNSLNMASNGSSLEGSRESLNTHTRSLSLDIKRSHQYDILTLKEKKNVEVKPQIVATVSVTTESSPTPVEIMLDSHGYSHIPADVRHKQSLENSEKEVKSGTKLHFEEDSQPTPSTNLNSECLSTLETNETVVKSDLHLPVEIEEEKRSLSVGSHDSGVSCPSSYQPSTTDEKTHRSKESFDSAISYSEISVSIPEAIVVSESMNSGFVRSFSHPHSMYLNEPKHERSHSEPTKTVTNETSEYANVESEYEDLDKYRKDLKKFLGMSDKHPDEVPPSLPERPSSLPPSRRVIKDTKKKRVSFTAFGHNRSSSSSDSEDAEHEVTALASWPIKQNTGNNSLYSKVERNTSAVAETKLDYDQNLYETIPAAAAEARKESPISSIKTWPLQRTAQAHCNRFYESNDTVTKQLALPNTDTPTRAVSSKEGQGASEDFLTGDIPFDASKTLPVLSPSKQAPVVDLLSGDIQDQSNKLPVLDVLLPFSMDDIKQWKTETEIKLREKENVQQNPFPNIVRYNGAMESFVENSEISSDEPKPLPGFSDQLASGNIENDESSVKTETDLINFDEIESFSNPTANAEDLYIPMEQKEPEYVQPSELLDHK</sequence>
<accession>A0A8W8KF50</accession>
<dbReference type="OrthoDB" id="6077994at2759"/>
<dbReference type="GO" id="GO:0005737">
    <property type="term" value="C:cytoplasm"/>
    <property type="evidence" value="ECO:0007669"/>
    <property type="project" value="TreeGrafter"/>
</dbReference>
<feature type="compositionally biased region" description="Polar residues" evidence="1">
    <location>
        <begin position="537"/>
        <end position="547"/>
    </location>
</feature>
<dbReference type="SMART" id="SM01244">
    <property type="entry name" value="IRS"/>
    <property type="match status" value="1"/>
</dbReference>
<dbReference type="InterPro" id="IPR011993">
    <property type="entry name" value="PH-like_dom_sf"/>
</dbReference>
<feature type="region of interest" description="Disordered" evidence="1">
    <location>
        <begin position="570"/>
        <end position="593"/>
    </location>
</feature>
<evidence type="ECO:0000256" key="1">
    <source>
        <dbReference type="SAM" id="MobiDB-lite"/>
    </source>
</evidence>
<dbReference type="PROSITE" id="PS51064">
    <property type="entry name" value="IRS_PTB"/>
    <property type="match status" value="1"/>
</dbReference>
<dbReference type="InterPro" id="IPR002404">
    <property type="entry name" value="IRS_PTB"/>
</dbReference>
<feature type="domain" description="IRS-type PTB" evidence="3">
    <location>
        <begin position="126"/>
        <end position="232"/>
    </location>
</feature>
<dbReference type="PANTHER" id="PTHR21258">
    <property type="entry name" value="DOCKING PROTEIN RELATED"/>
    <property type="match status" value="1"/>
</dbReference>
<organism evidence="4 5">
    <name type="scientific">Magallana gigas</name>
    <name type="common">Pacific oyster</name>
    <name type="synonym">Crassostrea gigas</name>
    <dbReference type="NCBI Taxonomy" id="29159"/>
    <lineage>
        <taxon>Eukaryota</taxon>
        <taxon>Metazoa</taxon>
        <taxon>Spiralia</taxon>
        <taxon>Lophotrochozoa</taxon>
        <taxon>Mollusca</taxon>
        <taxon>Bivalvia</taxon>
        <taxon>Autobranchia</taxon>
        <taxon>Pteriomorphia</taxon>
        <taxon>Ostreida</taxon>
        <taxon>Ostreoidea</taxon>
        <taxon>Ostreidae</taxon>
        <taxon>Magallana</taxon>
    </lineage>
</organism>
<feature type="compositionally biased region" description="Basic and acidic residues" evidence="1">
    <location>
        <begin position="526"/>
        <end position="536"/>
    </location>
</feature>
<feature type="region of interest" description="Disordered" evidence="1">
    <location>
        <begin position="718"/>
        <end position="737"/>
    </location>
</feature>
<proteinExistence type="predicted"/>
<feature type="compositionally biased region" description="Polar residues" evidence="1">
    <location>
        <begin position="464"/>
        <end position="473"/>
    </location>
</feature>
<dbReference type="InterPro" id="IPR001849">
    <property type="entry name" value="PH_domain"/>
</dbReference>
<feature type="region of interest" description="Disordered" evidence="1">
    <location>
        <begin position="524"/>
        <end position="554"/>
    </location>
</feature>
<evidence type="ECO:0000313" key="5">
    <source>
        <dbReference type="Proteomes" id="UP000005408"/>
    </source>
</evidence>
<dbReference type="EnsemblMetazoa" id="G23228.1">
    <property type="protein sequence ID" value="G23228.1:cds"/>
    <property type="gene ID" value="G23228"/>
</dbReference>
<feature type="region of interest" description="Disordered" evidence="1">
    <location>
        <begin position="451"/>
        <end position="481"/>
    </location>
</feature>
<dbReference type="SMART" id="SM00233">
    <property type="entry name" value="PH"/>
    <property type="match status" value="1"/>
</dbReference>
<dbReference type="Pfam" id="PF00169">
    <property type="entry name" value="PH"/>
    <property type="match status" value="1"/>
</dbReference>
<dbReference type="Gene3D" id="2.30.29.30">
    <property type="entry name" value="Pleckstrin-homology domain (PH domain)/Phosphotyrosine-binding domain (PTB)"/>
    <property type="match status" value="2"/>
</dbReference>
<dbReference type="CDD" id="cd00821">
    <property type="entry name" value="PH"/>
    <property type="match status" value="1"/>
</dbReference>
<evidence type="ECO:0000259" key="3">
    <source>
        <dbReference type="PROSITE" id="PS51064"/>
    </source>
</evidence>
<feature type="domain" description="PH" evidence="2">
    <location>
        <begin position="3"/>
        <end position="120"/>
    </location>
</feature>
<protein>
    <recommendedName>
        <fullName evidence="6">Protein chico</fullName>
    </recommendedName>
</protein>
<keyword evidence="5" id="KW-1185">Reference proteome</keyword>